<accession>A0AAN8FMI9</accession>
<dbReference type="AlphaFoldDB" id="A0AAN8FMI9"/>
<organism evidence="1 2">
    <name type="scientific">Trichostrongylus colubriformis</name>
    <name type="common">Black scour worm</name>
    <dbReference type="NCBI Taxonomy" id="6319"/>
    <lineage>
        <taxon>Eukaryota</taxon>
        <taxon>Metazoa</taxon>
        <taxon>Ecdysozoa</taxon>
        <taxon>Nematoda</taxon>
        <taxon>Chromadorea</taxon>
        <taxon>Rhabditida</taxon>
        <taxon>Rhabditina</taxon>
        <taxon>Rhabditomorpha</taxon>
        <taxon>Strongyloidea</taxon>
        <taxon>Trichostrongylidae</taxon>
        <taxon>Trichostrongylus</taxon>
    </lineage>
</organism>
<protein>
    <submittedName>
        <fullName evidence="1">Uncharacterized protein</fullName>
    </submittedName>
</protein>
<evidence type="ECO:0000313" key="2">
    <source>
        <dbReference type="Proteomes" id="UP001331761"/>
    </source>
</evidence>
<keyword evidence="2" id="KW-1185">Reference proteome</keyword>
<sequence>MDFLGTATRWIFCRRRRVIADASDVRSSIVVWSRYKRLWQRMEWSNDGQKGERMIIKCSLIDLICE</sequence>
<reference evidence="1 2" key="1">
    <citation type="submission" date="2019-10" db="EMBL/GenBank/DDBJ databases">
        <title>Assembly and Annotation for the nematode Trichostrongylus colubriformis.</title>
        <authorList>
            <person name="Martin J."/>
        </authorList>
    </citation>
    <scope>NUCLEOTIDE SEQUENCE [LARGE SCALE GENOMIC DNA]</scope>
    <source>
        <strain evidence="1">G859</strain>
        <tissue evidence="1">Whole worm</tissue>
    </source>
</reference>
<name>A0AAN8FMI9_TRICO</name>
<proteinExistence type="predicted"/>
<evidence type="ECO:0000313" key="1">
    <source>
        <dbReference type="EMBL" id="KAK5979584.1"/>
    </source>
</evidence>
<gene>
    <name evidence="1" type="ORF">GCK32_012723</name>
</gene>
<comment type="caution">
    <text evidence="1">The sequence shown here is derived from an EMBL/GenBank/DDBJ whole genome shotgun (WGS) entry which is preliminary data.</text>
</comment>
<dbReference type="EMBL" id="WIXE01008221">
    <property type="protein sequence ID" value="KAK5979584.1"/>
    <property type="molecule type" value="Genomic_DNA"/>
</dbReference>
<dbReference type="Proteomes" id="UP001331761">
    <property type="component" value="Unassembled WGS sequence"/>
</dbReference>